<dbReference type="InterPro" id="IPR012340">
    <property type="entry name" value="NA-bd_OB-fold"/>
</dbReference>
<dbReference type="RefSeq" id="WP_354697883.1">
    <property type="nucleotide sequence ID" value="NZ_CP114014.1"/>
</dbReference>
<dbReference type="Pfam" id="PF18614">
    <property type="entry name" value="RNase_II_C_S1"/>
    <property type="match status" value="1"/>
</dbReference>
<dbReference type="PANTHER" id="PTHR23355:SF37">
    <property type="entry name" value="EXORIBONUCLEASE 2"/>
    <property type="match status" value="1"/>
</dbReference>
<accession>A0AAU7AYV5</accession>
<dbReference type="SMART" id="SM00955">
    <property type="entry name" value="RNB"/>
    <property type="match status" value="1"/>
</dbReference>
<dbReference type="GO" id="GO:0006402">
    <property type="term" value="P:mRNA catabolic process"/>
    <property type="evidence" value="ECO:0007669"/>
    <property type="project" value="TreeGrafter"/>
</dbReference>
<evidence type="ECO:0000259" key="1">
    <source>
        <dbReference type="SMART" id="SM00955"/>
    </source>
</evidence>
<evidence type="ECO:0000313" key="2">
    <source>
        <dbReference type="EMBL" id="XAY06661.1"/>
    </source>
</evidence>
<protein>
    <submittedName>
        <fullName evidence="2">Nuclease</fullName>
    </submittedName>
</protein>
<dbReference type="KEGG" id="parq:DSM112329_03536"/>
<gene>
    <name evidence="2" type="ORF">DSM112329_03536</name>
</gene>
<dbReference type="GO" id="GO:0004540">
    <property type="term" value="F:RNA nuclease activity"/>
    <property type="evidence" value="ECO:0007669"/>
    <property type="project" value="InterPro"/>
</dbReference>
<reference evidence="2" key="1">
    <citation type="submission" date="2022-12" db="EMBL/GenBank/DDBJ databases">
        <title>Paraconexibacter alkalitolerans sp. nov. and Baekduia alba sp. nov., isolated from soil and emended description of the genera Paraconexibacter (Chun et al., 2020) and Baekduia (An et al., 2020).</title>
        <authorList>
            <person name="Vieira S."/>
            <person name="Huber K.J."/>
            <person name="Geppert A."/>
            <person name="Wolf J."/>
            <person name="Neumann-Schaal M."/>
            <person name="Muesken M."/>
            <person name="Overmann J."/>
        </authorList>
    </citation>
    <scope>NUCLEOTIDE SEQUENCE</scope>
    <source>
        <strain evidence="2">AEG42_29</strain>
    </source>
</reference>
<proteinExistence type="predicted"/>
<feature type="domain" description="RNB" evidence="1">
    <location>
        <begin position="53"/>
        <end position="365"/>
    </location>
</feature>
<dbReference type="PANTHER" id="PTHR23355">
    <property type="entry name" value="RIBONUCLEASE"/>
    <property type="match status" value="1"/>
</dbReference>
<dbReference type="SUPFAM" id="SSF50249">
    <property type="entry name" value="Nucleic acid-binding proteins"/>
    <property type="match status" value="1"/>
</dbReference>
<name>A0AAU7AYV5_9ACTN</name>
<sequence length="465" mass="49084">MPPRPVHVTPVDAVADGIAAIRAELQLPDAFPPDVLAEADAVAASGPRADPSRERCDLPFVTIDPPGSKDLDQAMHLARIDGGAGYRVSYAIADVGAFVDPGGAIDREAHARAVTAYLPEQRVPLHPPALSEGAASLLPGVDRPAFVWQLDLDAAGELTRTKLRRAIVRSSARLDYGSVPGEVGVLLQEVGERRQAIERARGGVSLRVPEQEVDRGPDGWVVSYRVPRATEDWNAQISLLTGIAAARLMLDAGIGLLRTQPAPAEKAMGRLRAAAQALGAPWPDAQSYPEWIRTLDPAVPAHAALLHQAAGSGRGAGYTAFDGAAPAAEDATHFAIAAPYAHTTAPLRRLADRFVLELCAAIAAGTPPPQHVRDELPGLAAVMSAGTQRANRAERAVVDLVEATVLADRTGETFDAVAIDDDLVQLREPAVRAKLPDAQLPVGQAIRVRLDAADPATRNVVFTRA</sequence>
<dbReference type="InterPro" id="IPR050180">
    <property type="entry name" value="RNR_Ribonuclease"/>
</dbReference>
<dbReference type="GO" id="GO:0005829">
    <property type="term" value="C:cytosol"/>
    <property type="evidence" value="ECO:0007669"/>
    <property type="project" value="TreeGrafter"/>
</dbReference>
<dbReference type="EMBL" id="CP114014">
    <property type="protein sequence ID" value="XAY06661.1"/>
    <property type="molecule type" value="Genomic_DNA"/>
</dbReference>
<dbReference type="InterPro" id="IPR001900">
    <property type="entry name" value="RNase_II/R"/>
</dbReference>
<dbReference type="AlphaFoldDB" id="A0AAU7AYV5"/>
<dbReference type="Pfam" id="PF00773">
    <property type="entry name" value="RNB"/>
    <property type="match status" value="1"/>
</dbReference>
<dbReference type="InterPro" id="IPR040596">
    <property type="entry name" value="RNase_II_C_S1"/>
</dbReference>
<organism evidence="2">
    <name type="scientific">Paraconexibacter sp. AEG42_29</name>
    <dbReference type="NCBI Taxonomy" id="2997339"/>
    <lineage>
        <taxon>Bacteria</taxon>
        <taxon>Bacillati</taxon>
        <taxon>Actinomycetota</taxon>
        <taxon>Thermoleophilia</taxon>
        <taxon>Solirubrobacterales</taxon>
        <taxon>Paraconexibacteraceae</taxon>
        <taxon>Paraconexibacter</taxon>
    </lineage>
</organism>
<dbReference type="GO" id="GO:0003723">
    <property type="term" value="F:RNA binding"/>
    <property type="evidence" value="ECO:0007669"/>
    <property type="project" value="InterPro"/>
</dbReference>